<dbReference type="Proteomes" id="UP000576225">
    <property type="component" value="Unassembled WGS sequence"/>
</dbReference>
<evidence type="ECO:0000313" key="2">
    <source>
        <dbReference type="EMBL" id="NMD85783.1"/>
    </source>
</evidence>
<dbReference type="PANTHER" id="PTHR30093">
    <property type="entry name" value="GENERAL SECRETION PATHWAY PROTEIN G"/>
    <property type="match status" value="1"/>
</dbReference>
<feature type="transmembrane region" description="Helical" evidence="1">
    <location>
        <begin position="32"/>
        <end position="55"/>
    </location>
</feature>
<dbReference type="InterPro" id="IPR012902">
    <property type="entry name" value="N_methyl_site"/>
</dbReference>
<sequence length="255" mass="27558">MPSKHAYRTKLLLCVVSPAAAPAELPGKRCGFTLIELLVVIAIIAILASMLLPALNQAREKAKASTCMSNLRQTGLALASYANDYAGFTPEAKPEQYAGNAWWGYLMTEEGYLPKRANGKSHPMVCPSIYPRVWANRAWTYSLRGALSKSIAQSTHFRSIGSRIRDTGTATLAATEYTTPPSSFVTAFDSTAATGANFGGQLGLANPDCFGLGHNMRGSILFYDGHVVIDRRGYGYLTNGRIDSAYQVPIPLVKD</sequence>
<keyword evidence="1" id="KW-0472">Membrane</keyword>
<dbReference type="PANTHER" id="PTHR30093:SF2">
    <property type="entry name" value="TYPE II SECRETION SYSTEM PROTEIN H"/>
    <property type="match status" value="1"/>
</dbReference>
<dbReference type="Gene3D" id="3.30.700.10">
    <property type="entry name" value="Glycoprotein, Type 4 Pilin"/>
    <property type="match status" value="1"/>
</dbReference>
<dbReference type="EMBL" id="JABAEW010000005">
    <property type="protein sequence ID" value="NMD85783.1"/>
    <property type="molecule type" value="Genomic_DNA"/>
</dbReference>
<proteinExistence type="predicted"/>
<name>A0A848AU55_9BACT</name>
<dbReference type="SUPFAM" id="SSF54523">
    <property type="entry name" value="Pili subunits"/>
    <property type="match status" value="1"/>
</dbReference>
<dbReference type="RefSeq" id="WP_168961722.1">
    <property type="nucleotide sequence ID" value="NZ_CAJKCJ010000004.1"/>
</dbReference>
<accession>A0A848AU55</accession>
<protein>
    <submittedName>
        <fullName evidence="2">Type II secretion system protein</fullName>
    </submittedName>
</protein>
<gene>
    <name evidence="2" type="ORF">HF882_04215</name>
</gene>
<dbReference type="Pfam" id="PF07963">
    <property type="entry name" value="N_methyl"/>
    <property type="match status" value="1"/>
</dbReference>
<dbReference type="InterPro" id="IPR045584">
    <property type="entry name" value="Pilin-like"/>
</dbReference>
<dbReference type="AlphaFoldDB" id="A0A848AU55"/>
<keyword evidence="1" id="KW-1133">Transmembrane helix</keyword>
<dbReference type="NCBIfam" id="TIGR02532">
    <property type="entry name" value="IV_pilin_GFxxxE"/>
    <property type="match status" value="1"/>
</dbReference>
<evidence type="ECO:0000313" key="3">
    <source>
        <dbReference type="Proteomes" id="UP000576225"/>
    </source>
</evidence>
<reference evidence="2 3" key="1">
    <citation type="submission" date="2020-04" db="EMBL/GenBank/DDBJ databases">
        <authorList>
            <person name="Hitch T.C.A."/>
            <person name="Wylensek D."/>
            <person name="Clavel T."/>
        </authorList>
    </citation>
    <scope>NUCLEOTIDE SEQUENCE [LARGE SCALE GENOMIC DNA]</scope>
    <source>
        <strain evidence="2 3">COR2-253-APC-1A</strain>
    </source>
</reference>
<evidence type="ECO:0000256" key="1">
    <source>
        <dbReference type="SAM" id="Phobius"/>
    </source>
</evidence>
<comment type="caution">
    <text evidence="2">The sequence shown here is derived from an EMBL/GenBank/DDBJ whole genome shotgun (WGS) entry which is preliminary data.</text>
</comment>
<keyword evidence="1" id="KW-0812">Transmembrane</keyword>
<organism evidence="2 3">
    <name type="scientific">Victivallis vadensis</name>
    <dbReference type="NCBI Taxonomy" id="172901"/>
    <lineage>
        <taxon>Bacteria</taxon>
        <taxon>Pseudomonadati</taxon>
        <taxon>Lentisphaerota</taxon>
        <taxon>Lentisphaeria</taxon>
        <taxon>Victivallales</taxon>
        <taxon>Victivallaceae</taxon>
        <taxon>Victivallis</taxon>
    </lineage>
</organism>